<dbReference type="Pfam" id="PF00005">
    <property type="entry name" value="ABC_tran"/>
    <property type="match status" value="2"/>
</dbReference>
<dbReference type="NCBIfam" id="NF007739">
    <property type="entry name" value="PRK10419.1"/>
    <property type="match status" value="2"/>
</dbReference>
<keyword evidence="3" id="KW-0472">Membrane</keyword>
<evidence type="ECO:0000256" key="4">
    <source>
        <dbReference type="ARBA" id="ARBA00022741"/>
    </source>
</evidence>
<keyword evidence="2" id="KW-0813">Transport</keyword>
<dbReference type="CDD" id="cd03257">
    <property type="entry name" value="ABC_NikE_OppD_transporters"/>
    <property type="match status" value="2"/>
</dbReference>
<dbReference type="NCBIfam" id="NF008453">
    <property type="entry name" value="PRK11308.1"/>
    <property type="match status" value="2"/>
</dbReference>
<dbReference type="GO" id="GO:0005524">
    <property type="term" value="F:ATP binding"/>
    <property type="evidence" value="ECO:0007669"/>
    <property type="project" value="UniProtKB-KW"/>
</dbReference>
<dbReference type="GO" id="GO:0015833">
    <property type="term" value="P:peptide transport"/>
    <property type="evidence" value="ECO:0007669"/>
    <property type="project" value="InterPro"/>
</dbReference>
<organism evidence="7 8">
    <name type="scientific">Bordetella bronchiseptica 253</name>
    <dbReference type="NCBI Taxonomy" id="568707"/>
    <lineage>
        <taxon>Bacteria</taxon>
        <taxon>Pseudomonadati</taxon>
        <taxon>Pseudomonadota</taxon>
        <taxon>Betaproteobacteria</taxon>
        <taxon>Burkholderiales</taxon>
        <taxon>Alcaligenaceae</taxon>
        <taxon>Bordetella</taxon>
    </lineage>
</organism>
<keyword evidence="3" id="KW-1003">Cell membrane</keyword>
<dbReference type="InterPro" id="IPR003439">
    <property type="entry name" value="ABC_transporter-like_ATP-bd"/>
</dbReference>
<gene>
    <name evidence="7" type="ORF">BN112_0190</name>
</gene>
<dbReference type="PANTHER" id="PTHR43776">
    <property type="entry name" value="TRANSPORT ATP-BINDING PROTEIN"/>
    <property type="match status" value="1"/>
</dbReference>
<dbReference type="GO" id="GO:0016887">
    <property type="term" value="F:ATP hydrolysis activity"/>
    <property type="evidence" value="ECO:0007669"/>
    <property type="project" value="InterPro"/>
</dbReference>
<dbReference type="RefSeq" id="WP_003812297.1">
    <property type="nucleotide sequence ID" value="NC_019382.1"/>
</dbReference>
<dbReference type="InterPro" id="IPR013563">
    <property type="entry name" value="Oligopep_ABC_C"/>
</dbReference>
<comment type="similarity">
    <text evidence="1">Belongs to the ABC transporter superfamily.</text>
</comment>
<evidence type="ECO:0000313" key="8">
    <source>
        <dbReference type="Proteomes" id="UP000007564"/>
    </source>
</evidence>
<dbReference type="Proteomes" id="UP000007564">
    <property type="component" value="Chromosome"/>
</dbReference>
<evidence type="ECO:0000256" key="2">
    <source>
        <dbReference type="ARBA" id="ARBA00022448"/>
    </source>
</evidence>
<dbReference type="SMART" id="SM00382">
    <property type="entry name" value="AAA"/>
    <property type="match status" value="2"/>
</dbReference>
<feature type="domain" description="ABC transporter" evidence="6">
    <location>
        <begin position="273"/>
        <end position="527"/>
    </location>
</feature>
<dbReference type="InterPro" id="IPR003593">
    <property type="entry name" value="AAA+_ATPase"/>
</dbReference>
<dbReference type="GO" id="GO:0055085">
    <property type="term" value="P:transmembrane transport"/>
    <property type="evidence" value="ECO:0007669"/>
    <property type="project" value="UniProtKB-ARBA"/>
</dbReference>
<reference evidence="7 8" key="1">
    <citation type="journal article" date="2012" name="BMC Genomics">
        <title>Comparative genomics of the classical Bordetella subspecies: the evolution and exchange of virulence-associated diversity amongst closely related pathogens.</title>
        <authorList>
            <person name="Park J."/>
            <person name="Zhang Y."/>
            <person name="Buboltz A.M."/>
            <person name="Zhang X."/>
            <person name="Schuster S.C."/>
            <person name="Ahuja U."/>
            <person name="Liu M."/>
            <person name="Miller J.F."/>
            <person name="Sebaihia M."/>
            <person name="Bentley S.D."/>
            <person name="Parkhill J."/>
            <person name="Harvill E.T."/>
        </authorList>
    </citation>
    <scope>NUCLEOTIDE SEQUENCE [LARGE SCALE GENOMIC DNA]</scope>
    <source>
        <strain evidence="7 8">253</strain>
    </source>
</reference>
<dbReference type="PANTHER" id="PTHR43776:SF7">
    <property type="entry name" value="D,D-DIPEPTIDE TRANSPORT ATP-BINDING PROTEIN DDPF-RELATED"/>
    <property type="match status" value="1"/>
</dbReference>
<dbReference type="EMBL" id="HE965806">
    <property type="protein sequence ID" value="CCJ52108.1"/>
    <property type="molecule type" value="Genomic_DNA"/>
</dbReference>
<dbReference type="Gene3D" id="3.40.50.300">
    <property type="entry name" value="P-loop containing nucleotide triphosphate hydrolases"/>
    <property type="match status" value="2"/>
</dbReference>
<keyword evidence="4" id="KW-0547">Nucleotide-binding</keyword>
<dbReference type="AlphaFoldDB" id="A0A0C6P1B3"/>
<proteinExistence type="inferred from homology"/>
<evidence type="ECO:0000256" key="3">
    <source>
        <dbReference type="ARBA" id="ARBA00022475"/>
    </source>
</evidence>
<dbReference type="OrthoDB" id="9802772at2"/>
<dbReference type="PROSITE" id="PS00211">
    <property type="entry name" value="ABC_TRANSPORTER_1"/>
    <property type="match status" value="2"/>
</dbReference>
<accession>A0A0C6P1B3</accession>
<sequence>MHQDTILNIKGLEVRYGRNQVLHGVDLELPRGASLGIVGESGSGKSTIAWTVLGLLPPGAAVTAGSVAFDGEDITGERAAGLRGDRIAMVFQDPFTALNPSLPVGRQITEALVERGRADARSARAEALRLMDEVRLPRASTLLDAYPHQLSGGMKQRIVIATALACSPDLLLLDEPTTALDVTVEARILDLLDELRVQRGLSMVFISHNIGLVERMCSRVTVMHGGRVQEAGAAQQVLWHPAHAYTRKLLAALPLLEKRAPAVPAVGAPIARVRDVRLTFRPAHPLGGWARLLRLPRAEGVAALAGVSLELRPREVVGLVGESGSGKSTLGRCLVGLQAPDAGTVELSDHDVYRASPEVARRLRRQSQMVFQNPDSSLNPRQRVGEVLRRPLQLMGLDRRQQDRRMDELLDLVRLPAAYAERYPHQLSGGEKQRVGIARTLALEPSVLVCDEATSALDVSVQASILELLKDLRDRLGVAMLFISHDLAVVSQISDRVVVMRHGAIVEQGRTDQVLSAPAHEYTRLLLDSVPAFVARRAREAAVA</sequence>
<protein>
    <submittedName>
        <fullName evidence="7">ABC transport protein, ATP-binding component</fullName>
    </submittedName>
</protein>
<dbReference type="GeneID" id="56478484"/>
<keyword evidence="5 7" id="KW-0067">ATP-binding</keyword>
<evidence type="ECO:0000256" key="5">
    <source>
        <dbReference type="ARBA" id="ARBA00022840"/>
    </source>
</evidence>
<dbReference type="Pfam" id="PF08352">
    <property type="entry name" value="oligo_HPY"/>
    <property type="match status" value="2"/>
</dbReference>
<evidence type="ECO:0000256" key="1">
    <source>
        <dbReference type="ARBA" id="ARBA00005417"/>
    </source>
</evidence>
<dbReference type="HOGENOM" id="CLU_000604_86_2_4"/>
<dbReference type="InterPro" id="IPR050319">
    <property type="entry name" value="ABC_transp_ATP-bind"/>
</dbReference>
<dbReference type="InterPro" id="IPR027417">
    <property type="entry name" value="P-loop_NTPase"/>
</dbReference>
<dbReference type="SUPFAM" id="SSF52540">
    <property type="entry name" value="P-loop containing nucleoside triphosphate hydrolases"/>
    <property type="match status" value="2"/>
</dbReference>
<feature type="domain" description="ABC transporter" evidence="6">
    <location>
        <begin position="7"/>
        <end position="250"/>
    </location>
</feature>
<dbReference type="PROSITE" id="PS50893">
    <property type="entry name" value="ABC_TRANSPORTER_2"/>
    <property type="match status" value="2"/>
</dbReference>
<evidence type="ECO:0000259" key="6">
    <source>
        <dbReference type="PROSITE" id="PS50893"/>
    </source>
</evidence>
<name>A0A0C6P1B3_BORBO</name>
<dbReference type="InterPro" id="IPR017871">
    <property type="entry name" value="ABC_transporter-like_CS"/>
</dbReference>
<dbReference type="KEGG" id="bbh:BN112_0190"/>
<evidence type="ECO:0000313" key="7">
    <source>
        <dbReference type="EMBL" id="CCJ52108.1"/>
    </source>
</evidence>